<protein>
    <recommendedName>
        <fullName evidence="7">3-oxo-5-alpha-steroid 4-dehydrogenase C-terminal domain-containing protein</fullName>
    </recommendedName>
</protein>
<evidence type="ECO:0000256" key="6">
    <source>
        <dbReference type="SAM" id="Phobius"/>
    </source>
</evidence>
<evidence type="ECO:0000313" key="9">
    <source>
        <dbReference type="Proteomes" id="UP000822688"/>
    </source>
</evidence>
<evidence type="ECO:0000256" key="4">
    <source>
        <dbReference type="ARBA" id="ARBA00022989"/>
    </source>
</evidence>
<evidence type="ECO:0000256" key="3">
    <source>
        <dbReference type="ARBA" id="ARBA00022692"/>
    </source>
</evidence>
<dbReference type="EMBL" id="CM026426">
    <property type="protein sequence ID" value="KAG0574590.1"/>
    <property type="molecule type" value="Genomic_DNA"/>
</dbReference>
<feature type="transmembrane region" description="Helical" evidence="6">
    <location>
        <begin position="181"/>
        <end position="200"/>
    </location>
</feature>
<comment type="subcellular location">
    <subcellularLocation>
        <location evidence="1">Membrane</location>
        <topology evidence="1">Multi-pass membrane protein</topology>
    </subcellularLocation>
</comment>
<dbReference type="Proteomes" id="UP000822688">
    <property type="component" value="Chromosome V"/>
</dbReference>
<keyword evidence="3 6" id="KW-0812">Transmembrane</keyword>
<feature type="transmembrane region" description="Helical" evidence="6">
    <location>
        <begin position="15"/>
        <end position="34"/>
    </location>
</feature>
<feature type="transmembrane region" description="Helical" evidence="6">
    <location>
        <begin position="148"/>
        <end position="169"/>
    </location>
</feature>
<keyword evidence="9" id="KW-1185">Reference proteome</keyword>
<dbReference type="GO" id="GO:0016627">
    <property type="term" value="F:oxidoreductase activity, acting on the CH-CH group of donors"/>
    <property type="evidence" value="ECO:0007669"/>
    <property type="project" value="InterPro"/>
</dbReference>
<reference evidence="8" key="1">
    <citation type="submission" date="2020-06" db="EMBL/GenBank/DDBJ databases">
        <title>WGS assembly of Ceratodon purpureus strain R40.</title>
        <authorList>
            <person name="Carey S.B."/>
            <person name="Jenkins J."/>
            <person name="Shu S."/>
            <person name="Lovell J.T."/>
            <person name="Sreedasyam A."/>
            <person name="Maumus F."/>
            <person name="Tiley G.P."/>
            <person name="Fernandez-Pozo N."/>
            <person name="Barry K."/>
            <person name="Chen C."/>
            <person name="Wang M."/>
            <person name="Lipzen A."/>
            <person name="Daum C."/>
            <person name="Saski C.A."/>
            <person name="Payton A.C."/>
            <person name="Mcbreen J.C."/>
            <person name="Conrad R.E."/>
            <person name="Kollar L.M."/>
            <person name="Olsson S."/>
            <person name="Huttunen S."/>
            <person name="Landis J.B."/>
            <person name="Wickett N.J."/>
            <person name="Johnson M.G."/>
            <person name="Rensing S.A."/>
            <person name="Grimwood J."/>
            <person name="Schmutz J."/>
            <person name="Mcdaniel S.F."/>
        </authorList>
    </citation>
    <scope>NUCLEOTIDE SEQUENCE</scope>
    <source>
        <strain evidence="8">R40</strain>
    </source>
</reference>
<dbReference type="InterPro" id="IPR039357">
    <property type="entry name" value="SRD5A/TECR"/>
</dbReference>
<accession>A0A8T0HU86</accession>
<feature type="transmembrane region" description="Helical" evidence="6">
    <location>
        <begin position="212"/>
        <end position="229"/>
    </location>
</feature>
<dbReference type="PROSITE" id="PS50244">
    <property type="entry name" value="S5A_REDUCTASE"/>
    <property type="match status" value="1"/>
</dbReference>
<keyword evidence="4 6" id="KW-1133">Transmembrane helix</keyword>
<dbReference type="PANTHER" id="PTHR10556">
    <property type="entry name" value="3-OXO-5-ALPHA-STEROID 4-DEHYDROGENASE"/>
    <property type="match status" value="1"/>
</dbReference>
<comment type="caution">
    <text evidence="8">The sequence shown here is derived from an EMBL/GenBank/DDBJ whole genome shotgun (WGS) entry which is preliminary data.</text>
</comment>
<dbReference type="GO" id="GO:0006629">
    <property type="term" value="P:lipid metabolic process"/>
    <property type="evidence" value="ECO:0007669"/>
    <property type="project" value="InterPro"/>
</dbReference>
<dbReference type="GO" id="GO:0016020">
    <property type="term" value="C:membrane"/>
    <property type="evidence" value="ECO:0007669"/>
    <property type="project" value="UniProtKB-SubCell"/>
</dbReference>
<proteinExistence type="inferred from homology"/>
<sequence length="288" mass="31581">MEMASPTALFPQPDGMFFAMLPFLIVFSGMVLSYREVSGSNLGYSKFAGVNRKQLRVPSKAGMFLLYFPSALVAGAPLLYWYGLLPALPEGLKSCGASGLASLLEKAVAASDERLWLLVVTVFAHFTKRDLECLFVHKFSGYTNLGSLIFISGAYATITGVLIITQVLSTGLAAPSFDLKWVGFAIYLVGVLGNGYHHWLLATLRKEGDKKYVVPQGGLFGVLVCPHYVFEIITFAGRAFMCQTVVGWSILSLVFLYLTGRSIASKQWYLKKVDGFPRERSVLIPGVF</sequence>
<feature type="transmembrane region" description="Helical" evidence="6">
    <location>
        <begin position="61"/>
        <end position="82"/>
    </location>
</feature>
<evidence type="ECO:0000256" key="2">
    <source>
        <dbReference type="ARBA" id="ARBA00007742"/>
    </source>
</evidence>
<feature type="transmembrane region" description="Helical" evidence="6">
    <location>
        <begin position="235"/>
        <end position="258"/>
    </location>
</feature>
<dbReference type="AlphaFoldDB" id="A0A8T0HU86"/>
<evidence type="ECO:0000259" key="7">
    <source>
        <dbReference type="Pfam" id="PF02544"/>
    </source>
</evidence>
<dbReference type="InterPro" id="IPR001104">
    <property type="entry name" value="3-oxo-5_a-steroid_4-DH_C"/>
</dbReference>
<keyword evidence="5 6" id="KW-0472">Membrane</keyword>
<feature type="domain" description="3-oxo-5-alpha-steroid 4-dehydrogenase C-terminal" evidence="7">
    <location>
        <begin position="179"/>
        <end position="288"/>
    </location>
</feature>
<gene>
    <name evidence="8" type="ORF">KC19_VG274500</name>
</gene>
<organism evidence="8 9">
    <name type="scientific">Ceratodon purpureus</name>
    <name type="common">Fire moss</name>
    <name type="synonym">Dicranum purpureum</name>
    <dbReference type="NCBI Taxonomy" id="3225"/>
    <lineage>
        <taxon>Eukaryota</taxon>
        <taxon>Viridiplantae</taxon>
        <taxon>Streptophyta</taxon>
        <taxon>Embryophyta</taxon>
        <taxon>Bryophyta</taxon>
        <taxon>Bryophytina</taxon>
        <taxon>Bryopsida</taxon>
        <taxon>Dicranidae</taxon>
        <taxon>Pseudoditrichales</taxon>
        <taxon>Ditrichaceae</taxon>
        <taxon>Ceratodon</taxon>
    </lineage>
</organism>
<comment type="similarity">
    <text evidence="2">Belongs to the steroid 5-alpha reductase family.</text>
</comment>
<evidence type="ECO:0000256" key="1">
    <source>
        <dbReference type="ARBA" id="ARBA00004141"/>
    </source>
</evidence>
<dbReference type="PANTHER" id="PTHR10556:SF35">
    <property type="entry name" value="3-OXO-5-ALPHA-STEROID 4-DEHYDROGENASE FAMILY PROTEIN"/>
    <property type="match status" value="1"/>
</dbReference>
<dbReference type="Pfam" id="PF02544">
    <property type="entry name" value="Steroid_dh"/>
    <property type="match status" value="1"/>
</dbReference>
<evidence type="ECO:0000256" key="5">
    <source>
        <dbReference type="ARBA" id="ARBA00023136"/>
    </source>
</evidence>
<evidence type="ECO:0000313" key="8">
    <source>
        <dbReference type="EMBL" id="KAG0574590.1"/>
    </source>
</evidence>
<name>A0A8T0HU86_CERPU</name>